<dbReference type="PANTHER" id="PTHR30363">
    <property type="entry name" value="HTH-TYPE TRANSCRIPTIONAL REGULATOR SRLR-RELATED"/>
    <property type="match status" value="1"/>
</dbReference>
<evidence type="ECO:0000256" key="1">
    <source>
        <dbReference type="ARBA" id="ARBA00023015"/>
    </source>
</evidence>
<dbReference type="Pfam" id="PF00455">
    <property type="entry name" value="DeoRC"/>
    <property type="match status" value="1"/>
</dbReference>
<accession>C0C104</accession>
<dbReference type="Proteomes" id="UP000004893">
    <property type="component" value="Unassembled WGS sequence"/>
</dbReference>
<dbReference type="InterPro" id="IPR036388">
    <property type="entry name" value="WH-like_DNA-bd_sf"/>
</dbReference>
<name>C0C104_9FIRM</name>
<reference evidence="4" key="1">
    <citation type="submission" date="2009-02" db="EMBL/GenBank/DDBJ databases">
        <authorList>
            <person name="Fulton L."/>
            <person name="Clifton S."/>
            <person name="Fulton B."/>
            <person name="Xu J."/>
            <person name="Minx P."/>
            <person name="Pepin K.H."/>
            <person name="Johnson M."/>
            <person name="Bhonagiri V."/>
            <person name="Nash W.E."/>
            <person name="Mardis E.R."/>
            <person name="Wilson R.K."/>
        </authorList>
    </citation>
    <scope>NUCLEOTIDE SEQUENCE [LARGE SCALE GENOMIC DNA]</scope>
    <source>
        <strain evidence="4">DSM 15053</strain>
    </source>
</reference>
<dbReference type="SMART" id="SM01134">
    <property type="entry name" value="DeoRC"/>
    <property type="match status" value="1"/>
</dbReference>
<dbReference type="InterPro" id="IPR037171">
    <property type="entry name" value="NagB/RpiA_transferase-like"/>
</dbReference>
<dbReference type="EMBL" id="ABYI02000022">
    <property type="protein sequence ID" value="EEG73818.1"/>
    <property type="molecule type" value="Genomic_DNA"/>
</dbReference>
<feature type="domain" description="HTH deoR-type" evidence="3">
    <location>
        <begin position="3"/>
        <end position="58"/>
    </location>
</feature>
<dbReference type="Pfam" id="PF08220">
    <property type="entry name" value="HTH_DeoR"/>
    <property type="match status" value="1"/>
</dbReference>
<protein>
    <submittedName>
        <fullName evidence="4">Transcriptional regulator, DeoR family</fullName>
    </submittedName>
</protein>
<organism evidence="4 5">
    <name type="scientific">[Clostridium] hylemonae DSM 15053</name>
    <dbReference type="NCBI Taxonomy" id="553973"/>
    <lineage>
        <taxon>Bacteria</taxon>
        <taxon>Bacillati</taxon>
        <taxon>Bacillota</taxon>
        <taxon>Clostridia</taxon>
        <taxon>Lachnospirales</taxon>
        <taxon>Lachnospiraceae</taxon>
    </lineage>
</organism>
<dbReference type="AlphaFoldDB" id="C0C104"/>
<dbReference type="STRING" id="553973.CLOHYLEM_05823"/>
<dbReference type="HOGENOM" id="CLU_060699_1_4_9"/>
<dbReference type="InterPro" id="IPR001034">
    <property type="entry name" value="DeoR_HTH"/>
</dbReference>
<comment type="caution">
    <text evidence="4">The sequence shown here is derived from an EMBL/GenBank/DDBJ whole genome shotgun (WGS) entry which is preliminary data.</text>
</comment>
<dbReference type="PRINTS" id="PR00037">
    <property type="entry name" value="HTHLACR"/>
</dbReference>
<keyword evidence="5" id="KW-1185">Reference proteome</keyword>
<evidence type="ECO:0000313" key="5">
    <source>
        <dbReference type="Proteomes" id="UP000004893"/>
    </source>
</evidence>
<dbReference type="eggNOG" id="COG1349">
    <property type="taxonomic scope" value="Bacteria"/>
</dbReference>
<gene>
    <name evidence="4" type="ORF">CLOHYLEM_05823</name>
</gene>
<dbReference type="InterPro" id="IPR050313">
    <property type="entry name" value="Carb_Metab_HTH_regulators"/>
</dbReference>
<dbReference type="SUPFAM" id="SSF100950">
    <property type="entry name" value="NagB/RpiA/CoA transferase-like"/>
    <property type="match status" value="1"/>
</dbReference>
<keyword evidence="2" id="KW-0804">Transcription</keyword>
<dbReference type="PROSITE" id="PS51000">
    <property type="entry name" value="HTH_DEOR_2"/>
    <property type="match status" value="1"/>
</dbReference>
<evidence type="ECO:0000259" key="3">
    <source>
        <dbReference type="PROSITE" id="PS51000"/>
    </source>
</evidence>
<keyword evidence="1" id="KW-0805">Transcription regulation</keyword>
<dbReference type="RefSeq" id="WP_006443168.1">
    <property type="nucleotide sequence ID" value="NZ_CP036524.1"/>
</dbReference>
<dbReference type="InterPro" id="IPR036390">
    <property type="entry name" value="WH_DNA-bd_sf"/>
</dbReference>
<dbReference type="SMART" id="SM00420">
    <property type="entry name" value="HTH_DEOR"/>
    <property type="match status" value="1"/>
</dbReference>
<reference evidence="4" key="2">
    <citation type="submission" date="2013-06" db="EMBL/GenBank/DDBJ databases">
        <title>Draft genome sequence of Clostridium hylemonae (DSM 15053).</title>
        <authorList>
            <person name="Sudarsanam P."/>
            <person name="Ley R."/>
            <person name="Guruge J."/>
            <person name="Turnbaugh P.J."/>
            <person name="Mahowald M."/>
            <person name="Liep D."/>
            <person name="Gordon J."/>
        </authorList>
    </citation>
    <scope>NUCLEOTIDE SEQUENCE</scope>
    <source>
        <strain evidence="4">DSM 15053</strain>
    </source>
</reference>
<proteinExistence type="predicted"/>
<dbReference type="InterPro" id="IPR014036">
    <property type="entry name" value="DeoR-like_C"/>
</dbReference>
<dbReference type="PANTHER" id="PTHR30363:SF44">
    <property type="entry name" value="AGA OPERON TRANSCRIPTIONAL REPRESSOR-RELATED"/>
    <property type="match status" value="1"/>
</dbReference>
<sequence length="262" mass="29266">MKSASRQSLIYDYIKKHSEVSINHIAQYFNISPVTVRRYVDKLEQNGLVSRKYGKALIADNSKAELSFYYRSMKNEENKQAIAQLALPHLLRASSVFLDASTTVLELLKLLPHSHALTVYTASSVILSYLKDRPNVTLFIMGGYLSHTDGATLDSETTVNTARQIFVDAAFISCGGFSAEGFFDNATTGIEVKRIMLQNSVHNYLLADHTKFNSNGIFLVDTWAPIQTLICDASFGKKTERLLETKDVDIEYPKAGSRNIPL</sequence>
<dbReference type="Gene3D" id="1.10.10.10">
    <property type="entry name" value="Winged helix-like DNA-binding domain superfamily/Winged helix DNA-binding domain"/>
    <property type="match status" value="1"/>
</dbReference>
<dbReference type="GO" id="GO:0003700">
    <property type="term" value="F:DNA-binding transcription factor activity"/>
    <property type="evidence" value="ECO:0007669"/>
    <property type="project" value="InterPro"/>
</dbReference>
<dbReference type="SUPFAM" id="SSF46785">
    <property type="entry name" value="Winged helix' DNA-binding domain"/>
    <property type="match status" value="1"/>
</dbReference>
<evidence type="ECO:0000256" key="2">
    <source>
        <dbReference type="ARBA" id="ARBA00023163"/>
    </source>
</evidence>
<evidence type="ECO:0000313" key="4">
    <source>
        <dbReference type="EMBL" id="EEG73818.1"/>
    </source>
</evidence>